<evidence type="ECO:0000256" key="1">
    <source>
        <dbReference type="ARBA" id="ARBA00004141"/>
    </source>
</evidence>
<feature type="transmembrane region" description="Helical" evidence="9">
    <location>
        <begin position="380"/>
        <end position="398"/>
    </location>
</feature>
<protein>
    <recommendedName>
        <fullName evidence="9">Protein translocase subunit SecY</fullName>
    </recommendedName>
</protein>
<evidence type="ECO:0000313" key="12">
    <source>
        <dbReference type="Proteomes" id="UP000050430"/>
    </source>
</evidence>
<dbReference type="GO" id="GO:0005886">
    <property type="term" value="C:plasma membrane"/>
    <property type="evidence" value="ECO:0007669"/>
    <property type="project" value="UniProtKB-SubCell"/>
</dbReference>
<feature type="transmembrane region" description="Helical" evidence="9">
    <location>
        <begin position="270"/>
        <end position="297"/>
    </location>
</feature>
<keyword evidence="12" id="KW-1185">Reference proteome</keyword>
<evidence type="ECO:0000256" key="6">
    <source>
        <dbReference type="ARBA" id="ARBA00022989"/>
    </source>
</evidence>
<accession>A0A0P6WYA4</accession>
<comment type="similarity">
    <text evidence="2 9 10">Belongs to the SecY/SEC61-alpha family.</text>
</comment>
<dbReference type="GO" id="GO:0006605">
    <property type="term" value="P:protein targeting"/>
    <property type="evidence" value="ECO:0007669"/>
    <property type="project" value="UniProtKB-UniRule"/>
</dbReference>
<feature type="transmembrane region" description="Helical" evidence="9">
    <location>
        <begin position="192"/>
        <end position="214"/>
    </location>
</feature>
<dbReference type="PANTHER" id="PTHR10906">
    <property type="entry name" value="SECY/SEC61-ALPHA FAMILY MEMBER"/>
    <property type="match status" value="1"/>
</dbReference>
<feature type="transmembrane region" description="Helical" evidence="9">
    <location>
        <begin position="220"/>
        <end position="240"/>
    </location>
</feature>
<dbReference type="Gene3D" id="1.10.3370.10">
    <property type="entry name" value="SecY subunit domain"/>
    <property type="match status" value="1"/>
</dbReference>
<evidence type="ECO:0000256" key="5">
    <source>
        <dbReference type="ARBA" id="ARBA00022927"/>
    </source>
</evidence>
<organism evidence="11 12">
    <name type="scientific">Leptolinea tardivitalis</name>
    <dbReference type="NCBI Taxonomy" id="229920"/>
    <lineage>
        <taxon>Bacteria</taxon>
        <taxon>Bacillati</taxon>
        <taxon>Chloroflexota</taxon>
        <taxon>Anaerolineae</taxon>
        <taxon>Anaerolineales</taxon>
        <taxon>Anaerolineaceae</taxon>
        <taxon>Leptolinea</taxon>
    </lineage>
</organism>
<name>A0A0P6WYA4_9CHLR</name>
<dbReference type="PROSITE" id="PS00755">
    <property type="entry name" value="SECY_1"/>
    <property type="match status" value="1"/>
</dbReference>
<dbReference type="Pfam" id="PF00344">
    <property type="entry name" value="SecY"/>
    <property type="match status" value="1"/>
</dbReference>
<keyword evidence="8 9" id="KW-0472">Membrane</keyword>
<dbReference type="InterPro" id="IPR030659">
    <property type="entry name" value="SecY_CS"/>
</dbReference>
<dbReference type="STRING" id="229920.ADM99_08525"/>
<feature type="transmembrane region" description="Helical" evidence="9">
    <location>
        <begin position="322"/>
        <end position="344"/>
    </location>
</feature>
<evidence type="ECO:0000256" key="2">
    <source>
        <dbReference type="ARBA" id="ARBA00005751"/>
    </source>
</evidence>
<keyword evidence="6 9" id="KW-1133">Transmembrane helix</keyword>
<sequence>MKRSAWRYLWMSEDIRKKLLITVGLLILYRLLSNIPVPGIDREVIRSLAQQKGAAGNLINLLDLLSGGTVSNFSILAMGVYPYITAQIILQLLVPIIPALERRLKDNPREGQAWMEKWTVILTIPMAALSAIGQINIFNSMLGSGVSVLKNYGFTGAALIPTLTTLLSMIAGTMIGIWLGQLISEYGIPNQGLSLIIFAGIVSRMPTNLGRVLADKTNGWWMLIVIIAILLLTIFAIVYVQQGRRNVPVLFPGRRIGNRMSMPVTSKLPLMVNMAGMIPLIFAQSILTFPAIVSSYFMSEKTVEWLRNFATGVYHTFGGGNAWYAVLYFIMVVLFTFFYTDVLFTQQNYGENLKKQGAQIPGVVRGAPTQKYLNKVQRRITLPGAVFLGLVAVLPYIVGSILPSGAASSSGLLLVSSAGLLIVVGVVRDTFTIIETELKVHGYDESLIKG</sequence>
<feature type="transmembrane region" description="Helical" evidence="9">
    <location>
        <begin position="158"/>
        <end position="180"/>
    </location>
</feature>
<dbReference type="PIRSF" id="PIRSF004557">
    <property type="entry name" value="SecY"/>
    <property type="match status" value="1"/>
</dbReference>
<keyword evidence="9" id="KW-1003">Cell membrane</keyword>
<feature type="transmembrane region" description="Helical" evidence="9">
    <location>
        <begin position="73"/>
        <end position="97"/>
    </location>
</feature>
<comment type="function">
    <text evidence="9">The central subunit of the protein translocation channel SecYEG. Consists of two halves formed by TMs 1-5 and 6-10. These two domains form a lateral gate at the front which open onto the bilayer between TMs 2 and 7, and are clamped together by SecE at the back. The channel is closed by both a pore ring composed of hydrophobic SecY resides and a short helix (helix 2A) on the extracellular side of the membrane which forms a plug. The plug probably moves laterally to allow the channel to open. The ring and the pore may move independently.</text>
</comment>
<feature type="transmembrane region" description="Helical" evidence="9">
    <location>
        <begin position="410"/>
        <end position="427"/>
    </location>
</feature>
<dbReference type="Proteomes" id="UP000050430">
    <property type="component" value="Unassembled WGS sequence"/>
</dbReference>
<dbReference type="PATRIC" id="fig|229920.5.peg.1606"/>
<proteinExistence type="inferred from homology"/>
<evidence type="ECO:0000313" key="11">
    <source>
        <dbReference type="EMBL" id="KPL71532.1"/>
    </source>
</evidence>
<keyword evidence="7 9" id="KW-0811">Translocation</keyword>
<dbReference type="RefSeq" id="WP_062420099.1">
    <property type="nucleotide sequence ID" value="NZ_BBYA01000001.1"/>
</dbReference>
<comment type="subcellular location">
    <subcellularLocation>
        <location evidence="9">Cell membrane</location>
        <topology evidence="9">Multi-pass membrane protein</topology>
    </subcellularLocation>
    <subcellularLocation>
        <location evidence="1">Membrane</location>
        <topology evidence="1">Multi-pass membrane protein</topology>
    </subcellularLocation>
</comment>
<comment type="caution">
    <text evidence="9">Lacks conserved residue(s) required for the propagation of feature annotation.</text>
</comment>
<dbReference type="EMBL" id="LGCK01000010">
    <property type="protein sequence ID" value="KPL71532.1"/>
    <property type="molecule type" value="Genomic_DNA"/>
</dbReference>
<dbReference type="InterPro" id="IPR026593">
    <property type="entry name" value="SecY"/>
</dbReference>
<evidence type="ECO:0000256" key="9">
    <source>
        <dbReference type="HAMAP-Rule" id="MF_01465"/>
    </source>
</evidence>
<keyword evidence="3 9" id="KW-0813">Transport</keyword>
<dbReference type="HAMAP" id="MF_01465">
    <property type="entry name" value="SecY"/>
    <property type="match status" value="1"/>
</dbReference>
<reference evidence="11 12" key="1">
    <citation type="submission" date="2015-07" db="EMBL/GenBank/DDBJ databases">
        <title>Genome sequence of Leptolinea tardivitalis DSM 16556.</title>
        <authorList>
            <person name="Hemp J."/>
            <person name="Ward L.M."/>
            <person name="Pace L.A."/>
            <person name="Fischer W.W."/>
        </authorList>
    </citation>
    <scope>NUCLEOTIDE SEQUENCE [LARGE SCALE GENOMIC DNA]</scope>
    <source>
        <strain evidence="11 12">YMTK-2</strain>
    </source>
</reference>
<gene>
    <name evidence="9" type="primary">secY</name>
    <name evidence="11" type="ORF">ADM99_08525</name>
</gene>
<dbReference type="GO" id="GO:0065002">
    <property type="term" value="P:intracellular protein transmembrane transport"/>
    <property type="evidence" value="ECO:0007669"/>
    <property type="project" value="UniProtKB-UniRule"/>
</dbReference>
<keyword evidence="4 9" id="KW-0812">Transmembrane</keyword>
<evidence type="ECO:0000256" key="4">
    <source>
        <dbReference type="ARBA" id="ARBA00022692"/>
    </source>
</evidence>
<dbReference type="SUPFAM" id="SSF103491">
    <property type="entry name" value="Preprotein translocase SecY subunit"/>
    <property type="match status" value="1"/>
</dbReference>
<keyword evidence="5 9" id="KW-0653">Protein transport</keyword>
<dbReference type="InterPro" id="IPR023201">
    <property type="entry name" value="SecY_dom_sf"/>
</dbReference>
<evidence type="ECO:0000256" key="8">
    <source>
        <dbReference type="ARBA" id="ARBA00023136"/>
    </source>
</evidence>
<evidence type="ECO:0000256" key="7">
    <source>
        <dbReference type="ARBA" id="ARBA00023010"/>
    </source>
</evidence>
<comment type="caution">
    <text evidence="11">The sequence shown here is derived from an EMBL/GenBank/DDBJ whole genome shotgun (WGS) entry which is preliminary data.</text>
</comment>
<dbReference type="InterPro" id="IPR002208">
    <property type="entry name" value="SecY/SEC61-alpha"/>
</dbReference>
<comment type="subunit">
    <text evidence="9">Component of the Sec protein translocase complex. Heterotrimer consisting of SecY, SecE and SecG subunits. The heterotrimers can form oligomers, although 1 heterotrimer is thought to be able to translocate proteins. Interacts with the ribosome. Interacts with SecDF, and other proteins may be involved. Interacts with SecA.</text>
</comment>
<dbReference type="NCBIfam" id="TIGR00967">
    <property type="entry name" value="3a0501s007"/>
    <property type="match status" value="1"/>
</dbReference>
<dbReference type="AlphaFoldDB" id="A0A0P6WYA4"/>
<evidence type="ECO:0000256" key="10">
    <source>
        <dbReference type="RuleBase" id="RU004349"/>
    </source>
</evidence>
<dbReference type="GO" id="GO:0043952">
    <property type="term" value="P:protein transport by the Sec complex"/>
    <property type="evidence" value="ECO:0007669"/>
    <property type="project" value="UniProtKB-UniRule"/>
</dbReference>
<feature type="transmembrane region" description="Helical" evidence="9">
    <location>
        <begin position="118"/>
        <end position="138"/>
    </location>
</feature>
<dbReference type="PRINTS" id="PR00303">
    <property type="entry name" value="SECYTRNLCASE"/>
</dbReference>
<evidence type="ECO:0000256" key="3">
    <source>
        <dbReference type="ARBA" id="ARBA00022448"/>
    </source>
</evidence>